<dbReference type="AlphaFoldDB" id="A0A6A6D5J4"/>
<dbReference type="InterPro" id="IPR056009">
    <property type="entry name" value="DUF7587"/>
</dbReference>
<reference evidence="2" key="1">
    <citation type="journal article" date="2020" name="Stud. Mycol.">
        <title>101 Dothideomycetes genomes: a test case for predicting lifestyles and emergence of pathogens.</title>
        <authorList>
            <person name="Haridas S."/>
            <person name="Albert R."/>
            <person name="Binder M."/>
            <person name="Bloem J."/>
            <person name="Labutti K."/>
            <person name="Salamov A."/>
            <person name="Andreopoulos B."/>
            <person name="Baker S."/>
            <person name="Barry K."/>
            <person name="Bills G."/>
            <person name="Bluhm B."/>
            <person name="Cannon C."/>
            <person name="Castanera R."/>
            <person name="Culley D."/>
            <person name="Daum C."/>
            <person name="Ezra D."/>
            <person name="Gonzalez J."/>
            <person name="Henrissat B."/>
            <person name="Kuo A."/>
            <person name="Liang C."/>
            <person name="Lipzen A."/>
            <person name="Lutzoni F."/>
            <person name="Magnuson J."/>
            <person name="Mondo S."/>
            <person name="Nolan M."/>
            <person name="Ohm R."/>
            <person name="Pangilinan J."/>
            <person name="Park H.-J."/>
            <person name="Ramirez L."/>
            <person name="Alfaro M."/>
            <person name="Sun H."/>
            <person name="Tritt A."/>
            <person name="Yoshinaga Y."/>
            <person name="Zwiers L.-H."/>
            <person name="Turgeon B."/>
            <person name="Goodwin S."/>
            <person name="Spatafora J."/>
            <person name="Crous P."/>
            <person name="Grigoriev I."/>
        </authorList>
    </citation>
    <scope>NUCLEOTIDE SEQUENCE</scope>
    <source>
        <strain evidence="2">CBS 207.26</strain>
    </source>
</reference>
<organism evidence="2 3">
    <name type="scientific">Zopfia rhizophila CBS 207.26</name>
    <dbReference type="NCBI Taxonomy" id="1314779"/>
    <lineage>
        <taxon>Eukaryota</taxon>
        <taxon>Fungi</taxon>
        <taxon>Dikarya</taxon>
        <taxon>Ascomycota</taxon>
        <taxon>Pezizomycotina</taxon>
        <taxon>Dothideomycetes</taxon>
        <taxon>Dothideomycetes incertae sedis</taxon>
        <taxon>Zopfiaceae</taxon>
        <taxon>Zopfia</taxon>
    </lineage>
</organism>
<name>A0A6A6D5J4_9PEZI</name>
<keyword evidence="3" id="KW-1185">Reference proteome</keyword>
<gene>
    <name evidence="2" type="ORF">K469DRAFT_685758</name>
</gene>
<proteinExistence type="predicted"/>
<evidence type="ECO:0000313" key="3">
    <source>
        <dbReference type="Proteomes" id="UP000800200"/>
    </source>
</evidence>
<feature type="domain" description="DUF7587" evidence="1">
    <location>
        <begin position="7"/>
        <end position="139"/>
    </location>
</feature>
<accession>A0A6A6D5J4</accession>
<dbReference type="EMBL" id="ML994788">
    <property type="protein sequence ID" value="KAF2174704.1"/>
    <property type="molecule type" value="Genomic_DNA"/>
</dbReference>
<dbReference type="Proteomes" id="UP000800200">
    <property type="component" value="Unassembled WGS sequence"/>
</dbReference>
<sequence length="299" mass="34798">MVEPGRYFYRCFSDSSAGGLVSGKGRSAQRLSKQALRVEFKNHLQLDATVPTALVSVSSRIIDTLRRAFNKLYEDKESPNQIWIAFVHVPDSDKNVYHHAENLAEQCGYKECRRLKYEYVFTWEIPREYFMHKVSIQTLMERGLNMEDYLWDRALPATRTLQEEVARKLFDPSNCGYDIGLGLGFLARCFGARAPTRQIARQLLQDCLRVLDIDDDAQIVRVSYRDYDALLDFSYICDIEDGIDMALLDWWFTEPGFLDAYEEHCASASQIQEEMEREWDYWREAAMNDGSYSDSDIEM</sequence>
<evidence type="ECO:0000313" key="2">
    <source>
        <dbReference type="EMBL" id="KAF2174704.1"/>
    </source>
</evidence>
<dbReference type="Pfam" id="PF24494">
    <property type="entry name" value="DUF7587"/>
    <property type="match status" value="1"/>
</dbReference>
<protein>
    <recommendedName>
        <fullName evidence="1">DUF7587 domain-containing protein</fullName>
    </recommendedName>
</protein>
<evidence type="ECO:0000259" key="1">
    <source>
        <dbReference type="Pfam" id="PF24494"/>
    </source>
</evidence>
<dbReference type="OrthoDB" id="3783227at2759"/>